<keyword evidence="2" id="KW-1185">Reference proteome</keyword>
<sequence length="64" mass="7221">VDLRISLEMGSSTWLRCQCFSQLDRRNKSIPRPDTAVFKESRGHTCGGAVVQWCVTVTRSSLSY</sequence>
<evidence type="ECO:0000313" key="2">
    <source>
        <dbReference type="Proteomes" id="UP000265120"/>
    </source>
</evidence>
<name>A0A3P8W4F4_CYNSE</name>
<dbReference type="Proteomes" id="UP000265120">
    <property type="component" value="Chromosome 2"/>
</dbReference>
<evidence type="ECO:0000313" key="1">
    <source>
        <dbReference type="Ensembl" id="ENSCSEP00000020466.1"/>
    </source>
</evidence>
<dbReference type="AlphaFoldDB" id="A0A3P8W4F4"/>
<proteinExistence type="predicted"/>
<accession>A0A3P8W4F4</accession>
<reference evidence="1" key="2">
    <citation type="submission" date="2025-08" db="UniProtKB">
        <authorList>
            <consortium name="Ensembl"/>
        </authorList>
    </citation>
    <scope>IDENTIFICATION</scope>
</reference>
<dbReference type="Ensembl" id="ENSCSET00000020726.1">
    <property type="protein sequence ID" value="ENSCSEP00000020466.1"/>
    <property type="gene ID" value="ENSCSEG00000013062.1"/>
</dbReference>
<reference evidence="1 2" key="1">
    <citation type="journal article" date="2014" name="Nat. Genet.">
        <title>Whole-genome sequence of a flatfish provides insights into ZW sex chromosome evolution and adaptation to a benthic lifestyle.</title>
        <authorList>
            <person name="Chen S."/>
            <person name="Zhang G."/>
            <person name="Shao C."/>
            <person name="Huang Q."/>
            <person name="Liu G."/>
            <person name="Zhang P."/>
            <person name="Song W."/>
            <person name="An N."/>
            <person name="Chalopin D."/>
            <person name="Volff J.N."/>
            <person name="Hong Y."/>
            <person name="Li Q."/>
            <person name="Sha Z."/>
            <person name="Zhou H."/>
            <person name="Xie M."/>
            <person name="Yu Q."/>
            <person name="Liu Y."/>
            <person name="Xiang H."/>
            <person name="Wang N."/>
            <person name="Wu K."/>
            <person name="Yang C."/>
            <person name="Zhou Q."/>
            <person name="Liao X."/>
            <person name="Yang L."/>
            <person name="Hu Q."/>
            <person name="Zhang J."/>
            <person name="Meng L."/>
            <person name="Jin L."/>
            <person name="Tian Y."/>
            <person name="Lian J."/>
            <person name="Yang J."/>
            <person name="Miao G."/>
            <person name="Liu S."/>
            <person name="Liang Z."/>
            <person name="Yan F."/>
            <person name="Li Y."/>
            <person name="Sun B."/>
            <person name="Zhang H."/>
            <person name="Zhang J."/>
            <person name="Zhu Y."/>
            <person name="Du M."/>
            <person name="Zhao Y."/>
            <person name="Schartl M."/>
            <person name="Tang Q."/>
            <person name="Wang J."/>
        </authorList>
    </citation>
    <scope>NUCLEOTIDE SEQUENCE</scope>
</reference>
<dbReference type="InParanoid" id="A0A3P8W4F4"/>
<organism evidence="1 2">
    <name type="scientific">Cynoglossus semilaevis</name>
    <name type="common">Tongue sole</name>
    <dbReference type="NCBI Taxonomy" id="244447"/>
    <lineage>
        <taxon>Eukaryota</taxon>
        <taxon>Metazoa</taxon>
        <taxon>Chordata</taxon>
        <taxon>Craniata</taxon>
        <taxon>Vertebrata</taxon>
        <taxon>Euteleostomi</taxon>
        <taxon>Actinopterygii</taxon>
        <taxon>Neopterygii</taxon>
        <taxon>Teleostei</taxon>
        <taxon>Neoteleostei</taxon>
        <taxon>Acanthomorphata</taxon>
        <taxon>Carangaria</taxon>
        <taxon>Pleuronectiformes</taxon>
        <taxon>Pleuronectoidei</taxon>
        <taxon>Cynoglossidae</taxon>
        <taxon>Cynoglossinae</taxon>
        <taxon>Cynoglossus</taxon>
    </lineage>
</organism>
<protein>
    <submittedName>
        <fullName evidence="1">Uncharacterized protein</fullName>
    </submittedName>
</protein>
<reference evidence="1" key="3">
    <citation type="submission" date="2025-09" db="UniProtKB">
        <authorList>
            <consortium name="Ensembl"/>
        </authorList>
    </citation>
    <scope>IDENTIFICATION</scope>
</reference>